<dbReference type="STRING" id="487514.A5707_11045"/>
<comment type="caution">
    <text evidence="3">The sequence shown here is derived from an EMBL/GenBank/DDBJ whole genome shotgun (WGS) entry which is preliminary data.</text>
</comment>
<name>A0A1X1XBR8_9MYCO</name>
<dbReference type="AlphaFoldDB" id="A0A1X1XBR8"/>
<gene>
    <name evidence="3" type="ORF">AWC14_17150</name>
</gene>
<dbReference type="Pfam" id="PF01744">
    <property type="entry name" value="GLTT"/>
    <property type="match status" value="1"/>
</dbReference>
<sequence length="307" mass="29267">MPNRRRRRLSTAMSAVAALAVASPFAYLTVSQLAADSTPAPEHHEFVRAAVMTDLPNELMSALTQGLSQFGINMPPVPSLAGGATTASPGLTGPGLTSPGLTSPGLTTPGLTTPGATPGLTTPGLTTPGAAPGATPGLTTPGATPGLTTPGTTPGLTDPSLTNPGLTDPSLTNPAGVTPGLTNPAGATPGLASPTGVDPSLINPGAMTPGYSPGEVPISTPIGLDPGAGGTYPILGDPSLGAAPATSGGSGGIINDLMSTANQLGASQAIDLLKGLVMPSITQAIQGGAAGAAAPAAAAAAPPAPVT</sequence>
<dbReference type="Proteomes" id="UP000193487">
    <property type="component" value="Unassembled WGS sequence"/>
</dbReference>
<dbReference type="InterPro" id="IPR008164">
    <property type="entry name" value="XGLTT_rpt"/>
</dbReference>
<evidence type="ECO:0000313" key="4">
    <source>
        <dbReference type="Proteomes" id="UP000193487"/>
    </source>
</evidence>
<protein>
    <recommendedName>
        <fullName evidence="5">Exported repetitive protein Erp</fullName>
    </recommendedName>
</protein>
<evidence type="ECO:0008006" key="5">
    <source>
        <dbReference type="Google" id="ProtNLM"/>
    </source>
</evidence>
<keyword evidence="4" id="KW-1185">Reference proteome</keyword>
<dbReference type="EMBL" id="LQPE01000176">
    <property type="protein sequence ID" value="ORV96269.1"/>
    <property type="molecule type" value="Genomic_DNA"/>
</dbReference>
<keyword evidence="2" id="KW-0732">Signal</keyword>
<dbReference type="RefSeq" id="WP_052425640.1">
    <property type="nucleotide sequence ID" value="NZ_BBKA01000080.1"/>
</dbReference>
<evidence type="ECO:0000256" key="1">
    <source>
        <dbReference type="SAM" id="MobiDB-lite"/>
    </source>
</evidence>
<accession>A0A1X1XBR8</accession>
<proteinExistence type="predicted"/>
<organism evidence="3 4">
    <name type="scientific">Mycobacterium kyorinense</name>
    <dbReference type="NCBI Taxonomy" id="487514"/>
    <lineage>
        <taxon>Bacteria</taxon>
        <taxon>Bacillati</taxon>
        <taxon>Actinomycetota</taxon>
        <taxon>Actinomycetes</taxon>
        <taxon>Mycobacteriales</taxon>
        <taxon>Mycobacteriaceae</taxon>
        <taxon>Mycobacterium</taxon>
    </lineage>
</organism>
<reference evidence="3 4" key="1">
    <citation type="submission" date="2016-01" db="EMBL/GenBank/DDBJ databases">
        <title>The new phylogeny of the genus Mycobacterium.</title>
        <authorList>
            <person name="Tarcisio F."/>
            <person name="Conor M."/>
            <person name="Antonella G."/>
            <person name="Elisabetta G."/>
            <person name="Giulia F.S."/>
            <person name="Sara T."/>
            <person name="Anna F."/>
            <person name="Clotilde B."/>
            <person name="Roberto B."/>
            <person name="Veronica D.S."/>
            <person name="Fabio R."/>
            <person name="Monica P."/>
            <person name="Olivier J."/>
            <person name="Enrico T."/>
            <person name="Nicola S."/>
        </authorList>
    </citation>
    <scope>NUCLEOTIDE SEQUENCE [LARGE SCALE GENOMIC DNA]</scope>
    <source>
        <strain evidence="3 4">DSM 45166</strain>
    </source>
</reference>
<feature type="chain" id="PRO_5039163809" description="Exported repetitive protein Erp" evidence="2">
    <location>
        <begin position="29"/>
        <end position="307"/>
    </location>
</feature>
<evidence type="ECO:0000313" key="3">
    <source>
        <dbReference type="EMBL" id="ORV96269.1"/>
    </source>
</evidence>
<feature type="compositionally biased region" description="Low complexity" evidence="1">
    <location>
        <begin position="88"/>
        <end position="162"/>
    </location>
</feature>
<feature type="compositionally biased region" description="Polar residues" evidence="1">
    <location>
        <begin position="163"/>
        <end position="175"/>
    </location>
</feature>
<feature type="region of interest" description="Disordered" evidence="1">
    <location>
        <begin position="81"/>
        <end position="207"/>
    </location>
</feature>
<evidence type="ECO:0000256" key="2">
    <source>
        <dbReference type="SAM" id="SignalP"/>
    </source>
</evidence>
<feature type="signal peptide" evidence="2">
    <location>
        <begin position="1"/>
        <end position="28"/>
    </location>
</feature>